<dbReference type="AlphaFoldDB" id="A0A0F8W9M8"/>
<dbReference type="InterPro" id="IPR021948">
    <property type="entry name" value="DUF3565"/>
</dbReference>
<gene>
    <name evidence="2" type="ORF">LCGC14_3094340</name>
</gene>
<dbReference type="Pfam" id="PF12088">
    <property type="entry name" value="DUF3565"/>
    <property type="match status" value="1"/>
</dbReference>
<reference evidence="2" key="1">
    <citation type="journal article" date="2015" name="Nature">
        <title>Complex archaea that bridge the gap between prokaryotes and eukaryotes.</title>
        <authorList>
            <person name="Spang A."/>
            <person name="Saw J.H."/>
            <person name="Jorgensen S.L."/>
            <person name="Zaremba-Niedzwiedzka K."/>
            <person name="Martijn J."/>
            <person name="Lind A.E."/>
            <person name="van Eijk R."/>
            <person name="Schleper C."/>
            <person name="Guy L."/>
            <person name="Ettema T.J."/>
        </authorList>
    </citation>
    <scope>NUCLEOTIDE SEQUENCE</scope>
</reference>
<organism evidence="2">
    <name type="scientific">marine sediment metagenome</name>
    <dbReference type="NCBI Taxonomy" id="412755"/>
    <lineage>
        <taxon>unclassified sequences</taxon>
        <taxon>metagenomes</taxon>
        <taxon>ecological metagenomes</taxon>
    </lineage>
</organism>
<comment type="caution">
    <text evidence="2">The sequence shown here is derived from an EMBL/GenBank/DDBJ whole genome shotgun (WGS) entry which is preliminary data.</text>
</comment>
<proteinExistence type="predicted"/>
<feature type="non-terminal residue" evidence="2">
    <location>
        <position position="122"/>
    </location>
</feature>
<dbReference type="SUPFAM" id="SSF51197">
    <property type="entry name" value="Clavaminate synthase-like"/>
    <property type="match status" value="1"/>
</dbReference>
<protein>
    <recommendedName>
        <fullName evidence="1">TehB/YeaR-like domain-containing protein</fullName>
    </recommendedName>
</protein>
<dbReference type="InterPro" id="IPR014710">
    <property type="entry name" value="RmlC-like_jellyroll"/>
</dbReference>
<dbReference type="Pfam" id="PF09313">
    <property type="entry name" value="TehB-like"/>
    <property type="match status" value="1"/>
</dbReference>
<dbReference type="Gene3D" id="2.60.120.10">
    <property type="entry name" value="Jelly Rolls"/>
    <property type="match status" value="1"/>
</dbReference>
<name>A0A0F8W9M8_9ZZZZ</name>
<feature type="domain" description="TehB/YeaR-like" evidence="1">
    <location>
        <begin position="74"/>
        <end position="115"/>
    </location>
</feature>
<dbReference type="InterPro" id="IPR015392">
    <property type="entry name" value="TehB/YeaR-like_dom"/>
</dbReference>
<accession>A0A0F8W9M8</accession>
<evidence type="ECO:0000313" key="2">
    <source>
        <dbReference type="EMBL" id="KKK53482.1"/>
    </source>
</evidence>
<sequence>MKCSITKFHLNRFQEWVADLECGHVVTMRHNPPYQDCPWIGSAKGRQAHIGDIQECVNCDMPVLPEGLKLVEKSSLYQRDTIPGYLESGYTTDAGVWARIIVKAGLLQFIVHSQPAKGFILD</sequence>
<dbReference type="EMBL" id="LAZR01066482">
    <property type="protein sequence ID" value="KKK53482.1"/>
    <property type="molecule type" value="Genomic_DNA"/>
</dbReference>
<evidence type="ECO:0000259" key="1">
    <source>
        <dbReference type="Pfam" id="PF09313"/>
    </source>
</evidence>